<dbReference type="EMBL" id="CP073754">
    <property type="protein sequence ID" value="QWF71146.1"/>
    <property type="molecule type" value="Genomic_DNA"/>
</dbReference>
<dbReference type="KEGG" id="mpad:KEF85_08750"/>
<name>A0A975MPE4_9GAMM</name>
<keyword evidence="7" id="KW-1185">Reference proteome</keyword>
<evidence type="ECO:0000313" key="3">
    <source>
        <dbReference type="EMBL" id="QWF69757.1"/>
    </source>
</evidence>
<dbReference type="EMBL" id="CP073754">
    <property type="protein sequence ID" value="QWF69753.1"/>
    <property type="molecule type" value="Genomic_DNA"/>
</dbReference>
<evidence type="ECO:0000313" key="4">
    <source>
        <dbReference type="EMBL" id="QWF71142.1"/>
    </source>
</evidence>
<organism evidence="6 7">
    <name type="scientific">Methylomonas paludis</name>
    <dbReference type="NCBI Taxonomy" id="1173101"/>
    <lineage>
        <taxon>Bacteria</taxon>
        <taxon>Pseudomonadati</taxon>
        <taxon>Pseudomonadota</taxon>
        <taxon>Gammaproteobacteria</taxon>
        <taxon>Methylococcales</taxon>
        <taxon>Methylococcaceae</taxon>
        <taxon>Methylomonas</taxon>
    </lineage>
</organism>
<dbReference type="EMBL" id="CP073754">
    <property type="protein sequence ID" value="QWF71142.1"/>
    <property type="molecule type" value="Genomic_DNA"/>
</dbReference>
<dbReference type="KEGG" id="mpad:KEF85_10265"/>
<evidence type="ECO:0000313" key="7">
    <source>
        <dbReference type="Proteomes" id="UP000676649"/>
    </source>
</evidence>
<dbReference type="EMBL" id="CP073754">
    <property type="protein sequence ID" value="QWF69757.1"/>
    <property type="molecule type" value="Genomic_DNA"/>
</dbReference>
<dbReference type="RefSeq" id="WP_215579477.1">
    <property type="nucleotide sequence ID" value="NZ_CP073754.1"/>
</dbReference>
<evidence type="ECO:0000313" key="1">
    <source>
        <dbReference type="EMBL" id="QWF69471.1"/>
    </source>
</evidence>
<dbReference type="KEGG" id="mpad:KEF85_10245"/>
<evidence type="ECO:0000313" key="2">
    <source>
        <dbReference type="EMBL" id="QWF69753.1"/>
    </source>
</evidence>
<dbReference type="EMBL" id="CP073754">
    <property type="protein sequence ID" value="QWF69471.1"/>
    <property type="molecule type" value="Genomic_DNA"/>
</dbReference>
<dbReference type="KEGG" id="mpad:KEF85_02380"/>
<accession>A0A975MPE4</accession>
<dbReference type="AlphaFoldDB" id="A0A975MPE4"/>
<gene>
    <name evidence="4" type="ORF">KEF85_01195</name>
    <name evidence="5" type="ORF">KEF85_01215</name>
    <name evidence="6" type="ORF">KEF85_02380</name>
    <name evidence="1" type="ORF">KEF85_08750</name>
    <name evidence="2" type="ORF">KEF85_10245</name>
    <name evidence="3" type="ORF">KEF85_10265</name>
</gene>
<dbReference type="KEGG" id="mpad:KEF85_01195"/>
<sequence length="109" mass="12325">MASTESNTDHEFWQRHIEQWHTSGLSQASYCRQQALLVHRFSYWKRKFLAECEPISPDPKSGFARVQVAAPVATPSSPGLSLCFRDGIRLTGITQTNLALIKPLLEVLR</sequence>
<dbReference type="KEGG" id="mpad:KEF85_01215"/>
<evidence type="ECO:0000313" key="5">
    <source>
        <dbReference type="EMBL" id="QWF71146.1"/>
    </source>
</evidence>
<evidence type="ECO:0008006" key="8">
    <source>
        <dbReference type="Google" id="ProtNLM"/>
    </source>
</evidence>
<protein>
    <recommendedName>
        <fullName evidence="8">IS66 family insertion sequence element accessory protein TnpB</fullName>
    </recommendedName>
</protein>
<proteinExistence type="predicted"/>
<reference evidence="6" key="1">
    <citation type="submission" date="2021-04" db="EMBL/GenBank/DDBJ databases">
        <title>Draft genome sequence data of methanotrophic Methylovulum sp. strain S1L and Methylomonas sp. strain S2AM isolated from boreal lake water columns.</title>
        <authorList>
            <person name="Rissanen A.J."/>
            <person name="Mangayil R."/>
            <person name="Svenning M.M."/>
            <person name="Khanongnuch R."/>
        </authorList>
    </citation>
    <scope>NUCLEOTIDE SEQUENCE</scope>
    <source>
        <strain evidence="6">S2AM</strain>
    </source>
</reference>
<dbReference type="EMBL" id="CP073754">
    <property type="protein sequence ID" value="QWF71355.1"/>
    <property type="molecule type" value="Genomic_DNA"/>
</dbReference>
<dbReference type="Proteomes" id="UP000676649">
    <property type="component" value="Chromosome"/>
</dbReference>
<evidence type="ECO:0000313" key="6">
    <source>
        <dbReference type="EMBL" id="QWF71355.1"/>
    </source>
</evidence>
<dbReference type="NCBIfam" id="NF047593">
    <property type="entry name" value="IS66_ISAeme5_TnpA"/>
    <property type="match status" value="1"/>
</dbReference>